<organism evidence="8 9">
    <name type="scientific">Tetrahymena thermophila (strain SB210)</name>
    <dbReference type="NCBI Taxonomy" id="312017"/>
    <lineage>
        <taxon>Eukaryota</taxon>
        <taxon>Sar</taxon>
        <taxon>Alveolata</taxon>
        <taxon>Ciliophora</taxon>
        <taxon>Intramacronucleata</taxon>
        <taxon>Oligohymenophorea</taxon>
        <taxon>Hymenostomatida</taxon>
        <taxon>Tetrahymenina</taxon>
        <taxon>Tetrahymenidae</taxon>
        <taxon>Tetrahymena</taxon>
    </lineage>
</organism>
<keyword evidence="2 4" id="KW-0863">Zinc-finger</keyword>
<evidence type="ECO:0000313" key="9">
    <source>
        <dbReference type="Proteomes" id="UP000009168"/>
    </source>
</evidence>
<feature type="region of interest" description="Disordered" evidence="6">
    <location>
        <begin position="174"/>
        <end position="226"/>
    </location>
</feature>
<feature type="compositionally biased region" description="Basic and acidic residues" evidence="6">
    <location>
        <begin position="185"/>
        <end position="204"/>
    </location>
</feature>
<dbReference type="STRING" id="312017.Q24HY7"/>
<dbReference type="eggNOG" id="KOG0800">
    <property type="taxonomic scope" value="Eukaryota"/>
</dbReference>
<dbReference type="KEGG" id="tet:TTHERM_00571870"/>
<evidence type="ECO:0000256" key="4">
    <source>
        <dbReference type="PROSITE-ProRule" id="PRU00175"/>
    </source>
</evidence>
<dbReference type="InterPro" id="IPR001841">
    <property type="entry name" value="Znf_RING"/>
</dbReference>
<evidence type="ECO:0000256" key="5">
    <source>
        <dbReference type="SAM" id="Coils"/>
    </source>
</evidence>
<dbReference type="HOGENOM" id="CLU_1144542_0_0_1"/>
<keyword evidence="5" id="KW-0175">Coiled coil</keyword>
<dbReference type="GO" id="GO:0006511">
    <property type="term" value="P:ubiquitin-dependent protein catabolic process"/>
    <property type="evidence" value="ECO:0007669"/>
    <property type="project" value="TreeGrafter"/>
</dbReference>
<keyword evidence="9" id="KW-1185">Reference proteome</keyword>
<protein>
    <submittedName>
        <fullName evidence="8">RING-H2 zinc finger protein</fullName>
    </submittedName>
</protein>
<feature type="coiled-coil region" evidence="5">
    <location>
        <begin position="54"/>
        <end position="93"/>
    </location>
</feature>
<dbReference type="RefSeq" id="XP_001027693.3">
    <property type="nucleotide sequence ID" value="XM_001027693.3"/>
</dbReference>
<accession>Q24HY7</accession>
<keyword evidence="1" id="KW-0479">Metal-binding</keyword>
<sequence length="243" mass="28814">METLIESFNQNQYSSSEIFFHHNYTQVNQQNIINTNTTATSQNVEQNLKPDNERENKKQEYEILLQQRQEEMVRQYLEEIRVLERQLWDMQNRQIFKQKNGVSENIFDKITTMRIGNTSQTCSICYNGFEKNEIIKKLPCKHIFHLSCIKPWLKKQKTCPNCRDDICESLKQQQEKKKQKQQNKSKIDNDEGEKLQKKETDSQRVQKSYDTPINSSTEKESEKKGNKLSNFTITTCQLADQTN</sequence>
<dbReference type="GO" id="GO:0005634">
    <property type="term" value="C:nucleus"/>
    <property type="evidence" value="ECO:0007669"/>
    <property type="project" value="TreeGrafter"/>
</dbReference>
<dbReference type="GO" id="GO:0061630">
    <property type="term" value="F:ubiquitin protein ligase activity"/>
    <property type="evidence" value="ECO:0007669"/>
    <property type="project" value="TreeGrafter"/>
</dbReference>
<dbReference type="InParanoid" id="Q24HY7"/>
<dbReference type="InterPro" id="IPR051834">
    <property type="entry name" value="RING_finger_E3_ligase"/>
</dbReference>
<dbReference type="GO" id="GO:0008270">
    <property type="term" value="F:zinc ion binding"/>
    <property type="evidence" value="ECO:0007669"/>
    <property type="project" value="UniProtKB-KW"/>
</dbReference>
<dbReference type="OrthoDB" id="438722at2759"/>
<dbReference type="Pfam" id="PF13639">
    <property type="entry name" value="zf-RING_2"/>
    <property type="match status" value="1"/>
</dbReference>
<dbReference type="AlphaFoldDB" id="Q24HY7"/>
<dbReference type="PANTHER" id="PTHR45931:SF19">
    <property type="entry name" value="CHROMOSOME UNDETERMINED SCAFFOLD_3, WHOLE GENOME SHOTGUN SEQUENCE"/>
    <property type="match status" value="1"/>
</dbReference>
<reference evidence="9" key="1">
    <citation type="journal article" date="2006" name="PLoS Biol.">
        <title>Macronuclear genome sequence of the ciliate Tetrahymena thermophila, a model eukaryote.</title>
        <authorList>
            <person name="Eisen J.A."/>
            <person name="Coyne R.S."/>
            <person name="Wu M."/>
            <person name="Wu D."/>
            <person name="Thiagarajan M."/>
            <person name="Wortman J.R."/>
            <person name="Badger J.H."/>
            <person name="Ren Q."/>
            <person name="Amedeo P."/>
            <person name="Jones K.M."/>
            <person name="Tallon L.J."/>
            <person name="Delcher A.L."/>
            <person name="Salzberg S.L."/>
            <person name="Silva J.C."/>
            <person name="Haas B.J."/>
            <person name="Majoros W.H."/>
            <person name="Farzad M."/>
            <person name="Carlton J.M."/>
            <person name="Smith R.K. Jr."/>
            <person name="Garg J."/>
            <person name="Pearlman R.E."/>
            <person name="Karrer K.M."/>
            <person name="Sun L."/>
            <person name="Manning G."/>
            <person name="Elde N.C."/>
            <person name="Turkewitz A.P."/>
            <person name="Asai D.J."/>
            <person name="Wilkes D.E."/>
            <person name="Wang Y."/>
            <person name="Cai H."/>
            <person name="Collins K."/>
            <person name="Stewart B.A."/>
            <person name="Lee S.R."/>
            <person name="Wilamowska K."/>
            <person name="Weinberg Z."/>
            <person name="Ruzzo W.L."/>
            <person name="Wloga D."/>
            <person name="Gaertig J."/>
            <person name="Frankel J."/>
            <person name="Tsao C.-C."/>
            <person name="Gorovsky M.A."/>
            <person name="Keeling P.J."/>
            <person name="Waller R.F."/>
            <person name="Patron N.J."/>
            <person name="Cherry J.M."/>
            <person name="Stover N.A."/>
            <person name="Krieger C.J."/>
            <person name="del Toro C."/>
            <person name="Ryder H.F."/>
            <person name="Williamson S.C."/>
            <person name="Barbeau R.A."/>
            <person name="Hamilton E.P."/>
            <person name="Orias E."/>
        </authorList>
    </citation>
    <scope>NUCLEOTIDE SEQUENCE [LARGE SCALE GENOMIC DNA]</scope>
    <source>
        <strain evidence="9">SB210</strain>
    </source>
</reference>
<dbReference type="Proteomes" id="UP000009168">
    <property type="component" value="Unassembled WGS sequence"/>
</dbReference>
<dbReference type="GeneID" id="7823893"/>
<gene>
    <name evidence="8" type="ORF">TTHERM_00571870</name>
</gene>
<dbReference type="EMBL" id="GG662498">
    <property type="protein sequence ID" value="EAS07451.3"/>
    <property type="molecule type" value="Genomic_DNA"/>
</dbReference>
<evidence type="ECO:0000256" key="3">
    <source>
        <dbReference type="ARBA" id="ARBA00022833"/>
    </source>
</evidence>
<dbReference type="InterPro" id="IPR013083">
    <property type="entry name" value="Znf_RING/FYVE/PHD"/>
</dbReference>
<evidence type="ECO:0000256" key="6">
    <source>
        <dbReference type="SAM" id="MobiDB-lite"/>
    </source>
</evidence>
<dbReference type="CDD" id="cd16454">
    <property type="entry name" value="RING-H2_PA-TM-RING"/>
    <property type="match status" value="1"/>
</dbReference>
<proteinExistence type="predicted"/>
<dbReference type="SUPFAM" id="SSF57850">
    <property type="entry name" value="RING/U-box"/>
    <property type="match status" value="1"/>
</dbReference>
<feature type="compositionally biased region" description="Polar residues" evidence="6">
    <location>
        <begin position="205"/>
        <end position="216"/>
    </location>
</feature>
<evidence type="ECO:0000313" key="8">
    <source>
        <dbReference type="EMBL" id="EAS07451.3"/>
    </source>
</evidence>
<keyword evidence="3" id="KW-0862">Zinc</keyword>
<evidence type="ECO:0000256" key="2">
    <source>
        <dbReference type="ARBA" id="ARBA00022771"/>
    </source>
</evidence>
<dbReference type="Gene3D" id="3.30.40.10">
    <property type="entry name" value="Zinc/RING finger domain, C3HC4 (zinc finger)"/>
    <property type="match status" value="1"/>
</dbReference>
<feature type="domain" description="RING-type" evidence="7">
    <location>
        <begin position="122"/>
        <end position="163"/>
    </location>
</feature>
<evidence type="ECO:0000259" key="7">
    <source>
        <dbReference type="PROSITE" id="PS50089"/>
    </source>
</evidence>
<dbReference type="SMART" id="SM00184">
    <property type="entry name" value="RING"/>
    <property type="match status" value="1"/>
</dbReference>
<dbReference type="PROSITE" id="PS50089">
    <property type="entry name" value="ZF_RING_2"/>
    <property type="match status" value="1"/>
</dbReference>
<evidence type="ECO:0000256" key="1">
    <source>
        <dbReference type="ARBA" id="ARBA00022723"/>
    </source>
</evidence>
<name>Q24HY7_TETTS</name>
<dbReference type="PANTHER" id="PTHR45931">
    <property type="entry name" value="SI:CH211-59O9.10"/>
    <property type="match status" value="1"/>
</dbReference>